<reference evidence="3 4" key="2">
    <citation type="submission" date="2018-11" db="EMBL/GenBank/DDBJ databases">
        <authorList>
            <consortium name="Pathogen Informatics"/>
        </authorList>
    </citation>
    <scope>NUCLEOTIDE SEQUENCE [LARGE SCALE GENOMIC DNA]</scope>
</reference>
<keyword evidence="1" id="KW-1133">Transmembrane helix</keyword>
<protein>
    <submittedName>
        <fullName evidence="5">Pituitary tumor-transforming gene protein-binding factor</fullName>
    </submittedName>
</protein>
<dbReference type="GO" id="GO:0006606">
    <property type="term" value="P:protein import into nucleus"/>
    <property type="evidence" value="ECO:0007669"/>
    <property type="project" value="TreeGrafter"/>
</dbReference>
<feature type="transmembrane region" description="Helical" evidence="1">
    <location>
        <begin position="98"/>
        <end position="125"/>
    </location>
</feature>
<evidence type="ECO:0000256" key="2">
    <source>
        <dbReference type="SAM" id="SignalP"/>
    </source>
</evidence>
<dbReference type="WBParaSite" id="NBR_0000696001-mRNA-1">
    <property type="protein sequence ID" value="NBR_0000696001-mRNA-1"/>
    <property type="gene ID" value="NBR_0000696001"/>
</dbReference>
<keyword evidence="4" id="KW-1185">Reference proteome</keyword>
<keyword evidence="1" id="KW-0472">Membrane</keyword>
<keyword evidence="2" id="KW-0732">Signal</keyword>
<organism evidence="5">
    <name type="scientific">Nippostrongylus brasiliensis</name>
    <name type="common">Rat hookworm</name>
    <dbReference type="NCBI Taxonomy" id="27835"/>
    <lineage>
        <taxon>Eukaryota</taxon>
        <taxon>Metazoa</taxon>
        <taxon>Ecdysozoa</taxon>
        <taxon>Nematoda</taxon>
        <taxon>Chromadorea</taxon>
        <taxon>Rhabditida</taxon>
        <taxon>Rhabditina</taxon>
        <taxon>Rhabditomorpha</taxon>
        <taxon>Strongyloidea</taxon>
        <taxon>Heligmosomidae</taxon>
        <taxon>Nippostrongylus</taxon>
    </lineage>
</organism>
<name>A0A0N4XVV5_NIPBR</name>
<dbReference type="OMA" id="CVEYPVR"/>
<evidence type="ECO:0000313" key="4">
    <source>
        <dbReference type="Proteomes" id="UP000271162"/>
    </source>
</evidence>
<dbReference type="Proteomes" id="UP000271162">
    <property type="component" value="Unassembled WGS sequence"/>
</dbReference>
<feature type="chain" id="PRO_5043124974" evidence="2">
    <location>
        <begin position="25"/>
        <end position="188"/>
    </location>
</feature>
<evidence type="ECO:0000313" key="3">
    <source>
        <dbReference type="EMBL" id="VDL70550.1"/>
    </source>
</evidence>
<accession>A0A0N4XVV5</accession>
<dbReference type="AlphaFoldDB" id="A0A0N4XVV5"/>
<reference evidence="5" key="1">
    <citation type="submission" date="2017-02" db="UniProtKB">
        <authorList>
            <consortium name="WormBaseParasite"/>
        </authorList>
    </citation>
    <scope>IDENTIFICATION</scope>
</reference>
<dbReference type="InterPro" id="IPR052304">
    <property type="entry name" value="PTTG1IP"/>
</dbReference>
<sequence>MPCRSSVVAIGPCIVLLLINLCHCQLLSELSGLGEFTEEQRKNCEFELGEQHTCEKCISKGSECFYCGGTTKRCLPYAWYFPGCELSDVRHSKCWVNISAVVIVVSIIVGILFVILLSCLCYCCCRCQAYRRERAKKKGEKWNFQEELKRKEMQNRHSFRTEQRERELEAYRIKYGLPTRMSPDGNPM</sequence>
<dbReference type="STRING" id="27835.A0A0N4XVV5"/>
<dbReference type="GO" id="GO:0005737">
    <property type="term" value="C:cytoplasm"/>
    <property type="evidence" value="ECO:0007669"/>
    <property type="project" value="TreeGrafter"/>
</dbReference>
<dbReference type="PANTHER" id="PTHR15191">
    <property type="entry name" value="PROTEIN CBG20567"/>
    <property type="match status" value="1"/>
</dbReference>
<dbReference type="PANTHER" id="PTHR15191:SF3">
    <property type="entry name" value="PITUITARY TUMOR-TRANSFORMING GENE PROTEIN-BINDING FACTOR"/>
    <property type="match status" value="1"/>
</dbReference>
<evidence type="ECO:0000313" key="5">
    <source>
        <dbReference type="WBParaSite" id="NBR_0000696001-mRNA-1"/>
    </source>
</evidence>
<evidence type="ECO:0000256" key="1">
    <source>
        <dbReference type="SAM" id="Phobius"/>
    </source>
</evidence>
<feature type="signal peptide" evidence="2">
    <location>
        <begin position="1"/>
        <end position="24"/>
    </location>
</feature>
<keyword evidence="1" id="KW-0812">Transmembrane</keyword>
<dbReference type="EMBL" id="UYSL01019845">
    <property type="protein sequence ID" value="VDL70550.1"/>
    <property type="molecule type" value="Genomic_DNA"/>
</dbReference>
<gene>
    <name evidence="3" type="ORF">NBR_LOCUS6961</name>
</gene>
<dbReference type="GO" id="GO:0005634">
    <property type="term" value="C:nucleus"/>
    <property type="evidence" value="ECO:0007669"/>
    <property type="project" value="TreeGrafter"/>
</dbReference>
<proteinExistence type="predicted"/>